<sequence>MDILISGAGIAGPATAWWLAEHGFAPTVVEEAPAPRSGGYVIDFWGKGYDIAEKMGLMPDLLEAGYQVGEVRMVGDDGRRRGGFKTEIFDRATGGRFVSLPRGELSLALNRAVEGRAEMLFGDRIATQIDDGDAVNVTFKSGAERRFDLVIGAEGIRSQTRKRVFGPHERFEIYLDYKFAAYIVDGYEPRAPDAYIMHSEPGMQAARFALRDGSTLILLIWWEPASNAIPHGEVIQKALLRNTFGKMRWEVPAMLDALDGCRDLYMDTVSQVRMERWSGGRTALVGDAAFAPSFLAGQGSALAIIGGYVLAGELGRELGRAGGNHEAAFARYEALLQPFLAEKQKAARRFAGAFAPKTQLGITFRNWVTKAMGLPFVADMALGQGLTDQVELPDY</sequence>
<dbReference type="NCBIfam" id="NF005761">
    <property type="entry name" value="PRK07588.1"/>
    <property type="match status" value="1"/>
</dbReference>
<keyword evidence="3" id="KW-1185">Reference proteome</keyword>
<dbReference type="AlphaFoldDB" id="A0A842HWX6"/>
<dbReference type="InterPro" id="IPR051704">
    <property type="entry name" value="FAD_aromatic-hydroxylase"/>
</dbReference>
<dbReference type="SUPFAM" id="SSF51905">
    <property type="entry name" value="FAD/NAD(P)-binding domain"/>
    <property type="match status" value="1"/>
</dbReference>
<organism evidence="2 3">
    <name type="scientific">Parasphingopyxis marina</name>
    <dbReference type="NCBI Taxonomy" id="2761622"/>
    <lineage>
        <taxon>Bacteria</taxon>
        <taxon>Pseudomonadati</taxon>
        <taxon>Pseudomonadota</taxon>
        <taxon>Alphaproteobacteria</taxon>
        <taxon>Sphingomonadales</taxon>
        <taxon>Sphingomonadaceae</taxon>
        <taxon>Parasphingopyxis</taxon>
    </lineage>
</organism>
<dbReference type="InterPro" id="IPR002938">
    <property type="entry name" value="FAD-bd"/>
</dbReference>
<comment type="caution">
    <text evidence="2">The sequence shown here is derived from an EMBL/GenBank/DDBJ whole genome shotgun (WGS) entry which is preliminary data.</text>
</comment>
<dbReference type="Proteomes" id="UP000564378">
    <property type="component" value="Unassembled WGS sequence"/>
</dbReference>
<gene>
    <name evidence="2" type="ORF">H6P80_08275</name>
</gene>
<accession>A0A842HWX6</accession>
<evidence type="ECO:0000259" key="1">
    <source>
        <dbReference type="Pfam" id="PF01494"/>
    </source>
</evidence>
<dbReference type="PANTHER" id="PTHR46865">
    <property type="entry name" value="OXIDOREDUCTASE-RELATED"/>
    <property type="match status" value="1"/>
</dbReference>
<evidence type="ECO:0000313" key="3">
    <source>
        <dbReference type="Proteomes" id="UP000564378"/>
    </source>
</evidence>
<protein>
    <submittedName>
        <fullName evidence="2">FAD-binding domain</fullName>
    </submittedName>
</protein>
<dbReference type="EMBL" id="JACJVJ010000001">
    <property type="protein sequence ID" value="MBC2777616.1"/>
    <property type="molecule type" value="Genomic_DNA"/>
</dbReference>
<dbReference type="PANTHER" id="PTHR46865:SF8">
    <property type="entry name" value="POSSIBLE OXIDOREDUCTASE"/>
    <property type="match status" value="1"/>
</dbReference>
<dbReference type="InterPro" id="IPR036188">
    <property type="entry name" value="FAD/NAD-bd_sf"/>
</dbReference>
<name>A0A842HWX6_9SPHN</name>
<dbReference type="Gene3D" id="3.30.9.10">
    <property type="entry name" value="D-Amino Acid Oxidase, subunit A, domain 2"/>
    <property type="match status" value="1"/>
</dbReference>
<reference evidence="2 3" key="1">
    <citation type="submission" date="2020-08" db="EMBL/GenBank/DDBJ databases">
        <title>Draft genome sequence of Parasphingopyxis sp. GrpM-11.</title>
        <authorList>
            <person name="Oh J."/>
            <person name="Roh D.-H."/>
        </authorList>
    </citation>
    <scope>NUCLEOTIDE SEQUENCE [LARGE SCALE GENOMIC DNA]</scope>
    <source>
        <strain evidence="2 3">GrpM-11</strain>
    </source>
</reference>
<dbReference type="Gene3D" id="3.50.50.60">
    <property type="entry name" value="FAD/NAD(P)-binding domain"/>
    <property type="match status" value="1"/>
</dbReference>
<dbReference type="PRINTS" id="PR00420">
    <property type="entry name" value="RNGMNOXGNASE"/>
</dbReference>
<dbReference type="RefSeq" id="WP_185800814.1">
    <property type="nucleotide sequence ID" value="NZ_JACJVJ010000001.1"/>
</dbReference>
<feature type="domain" description="FAD-binding" evidence="1">
    <location>
        <begin position="2"/>
        <end position="319"/>
    </location>
</feature>
<evidence type="ECO:0000313" key="2">
    <source>
        <dbReference type="EMBL" id="MBC2777616.1"/>
    </source>
</evidence>
<dbReference type="Pfam" id="PF01494">
    <property type="entry name" value="FAD_binding_3"/>
    <property type="match status" value="1"/>
</dbReference>
<proteinExistence type="predicted"/>
<dbReference type="GO" id="GO:0071949">
    <property type="term" value="F:FAD binding"/>
    <property type="evidence" value="ECO:0007669"/>
    <property type="project" value="InterPro"/>
</dbReference>